<evidence type="ECO:0000313" key="3">
    <source>
        <dbReference type="Proteomes" id="UP000466586"/>
    </source>
</evidence>
<name>A0A7K1YCA1_9SPHI</name>
<proteinExistence type="predicted"/>
<sequence length="296" mass="33917">MNGHGEISVVMATYNGERFLAEQLQSIISQTFPPAEIIICDDGSTDGTVAILEEFALKYSFIKIYKNERTLGVVANFKKGVSLTKENTYIAFADQDDIWLPEKLEHGIRTGLLTDNVPATCYSDLEVITESGDFRYRSFWETMLLDKYQHTFDTVLFKNPIAGCTMLMNPEMRRFVADIPAKGVLHDAWLGLCAFTFGNVYKIDVPLVRYRQHDKNITFQAGKKKDRRAVRLMKELTAAIRGENLLKDQMRLVKAFYEQYQAEIPQQKKNMLKSFLSLDNKGYMWQKIALHIAIGK</sequence>
<evidence type="ECO:0000313" key="2">
    <source>
        <dbReference type="EMBL" id="MXV51719.1"/>
    </source>
</evidence>
<gene>
    <name evidence="2" type="ORF">GS399_12110</name>
</gene>
<dbReference type="Gene3D" id="3.90.550.10">
    <property type="entry name" value="Spore Coat Polysaccharide Biosynthesis Protein SpsA, Chain A"/>
    <property type="match status" value="1"/>
</dbReference>
<dbReference type="Proteomes" id="UP000466586">
    <property type="component" value="Unassembled WGS sequence"/>
</dbReference>
<dbReference type="GO" id="GO:0016758">
    <property type="term" value="F:hexosyltransferase activity"/>
    <property type="evidence" value="ECO:0007669"/>
    <property type="project" value="UniProtKB-ARBA"/>
</dbReference>
<dbReference type="PANTHER" id="PTHR22916:SF3">
    <property type="entry name" value="UDP-GLCNAC:BETAGAL BETA-1,3-N-ACETYLGLUCOSAMINYLTRANSFERASE-LIKE PROTEIN 1"/>
    <property type="match status" value="1"/>
</dbReference>
<dbReference type="AlphaFoldDB" id="A0A7K1YCA1"/>
<keyword evidence="3" id="KW-1185">Reference proteome</keyword>
<dbReference type="SUPFAM" id="SSF53448">
    <property type="entry name" value="Nucleotide-diphospho-sugar transferases"/>
    <property type="match status" value="1"/>
</dbReference>
<dbReference type="InterPro" id="IPR029044">
    <property type="entry name" value="Nucleotide-diphossugar_trans"/>
</dbReference>
<dbReference type="InterPro" id="IPR001173">
    <property type="entry name" value="Glyco_trans_2-like"/>
</dbReference>
<feature type="domain" description="Glycosyltransferase 2-like" evidence="1">
    <location>
        <begin position="8"/>
        <end position="109"/>
    </location>
</feature>
<protein>
    <submittedName>
        <fullName evidence="2">Glycosyltransferase</fullName>
    </submittedName>
</protein>
<evidence type="ECO:0000259" key="1">
    <source>
        <dbReference type="Pfam" id="PF00535"/>
    </source>
</evidence>
<dbReference type="CDD" id="cd04196">
    <property type="entry name" value="GT_2_like_d"/>
    <property type="match status" value="1"/>
</dbReference>
<dbReference type="PANTHER" id="PTHR22916">
    <property type="entry name" value="GLYCOSYLTRANSFERASE"/>
    <property type="match status" value="1"/>
</dbReference>
<reference evidence="2 3" key="1">
    <citation type="submission" date="2019-11" db="EMBL/GenBank/DDBJ databases">
        <title>Pedobacter sp. HMF7647 Genome sequencing and assembly.</title>
        <authorList>
            <person name="Kang H."/>
            <person name="Kim H."/>
            <person name="Joh K."/>
        </authorList>
    </citation>
    <scope>NUCLEOTIDE SEQUENCE [LARGE SCALE GENOMIC DNA]</scope>
    <source>
        <strain evidence="2 3">HMF7647</strain>
    </source>
</reference>
<dbReference type="RefSeq" id="WP_160844901.1">
    <property type="nucleotide sequence ID" value="NZ_WVHT01000005.1"/>
</dbReference>
<organism evidence="2 3">
    <name type="scientific">Hufsiella arboris</name>
    <dbReference type="NCBI Taxonomy" id="2695275"/>
    <lineage>
        <taxon>Bacteria</taxon>
        <taxon>Pseudomonadati</taxon>
        <taxon>Bacteroidota</taxon>
        <taxon>Sphingobacteriia</taxon>
        <taxon>Sphingobacteriales</taxon>
        <taxon>Sphingobacteriaceae</taxon>
        <taxon>Hufsiella</taxon>
    </lineage>
</organism>
<dbReference type="Pfam" id="PF00535">
    <property type="entry name" value="Glycos_transf_2"/>
    <property type="match status" value="1"/>
</dbReference>
<accession>A0A7K1YCA1</accession>
<dbReference type="EMBL" id="WVHT01000005">
    <property type="protein sequence ID" value="MXV51719.1"/>
    <property type="molecule type" value="Genomic_DNA"/>
</dbReference>
<comment type="caution">
    <text evidence="2">The sequence shown here is derived from an EMBL/GenBank/DDBJ whole genome shotgun (WGS) entry which is preliminary data.</text>
</comment>
<keyword evidence="2" id="KW-0808">Transferase</keyword>